<proteinExistence type="predicted"/>
<name>A0A4Y2IZ23_ARAVE</name>
<dbReference type="AlphaFoldDB" id="A0A4Y2IZ23"/>
<gene>
    <name evidence="1" type="ORF">AVEN_91338_1</name>
</gene>
<reference evidence="1 2" key="1">
    <citation type="journal article" date="2019" name="Sci. Rep.">
        <title>Orb-weaving spider Araneus ventricosus genome elucidates the spidroin gene catalogue.</title>
        <authorList>
            <person name="Kono N."/>
            <person name="Nakamura H."/>
            <person name="Ohtoshi R."/>
            <person name="Moran D.A.P."/>
            <person name="Shinohara A."/>
            <person name="Yoshida Y."/>
            <person name="Fujiwara M."/>
            <person name="Mori M."/>
            <person name="Tomita M."/>
            <person name="Arakawa K."/>
        </authorList>
    </citation>
    <scope>NUCLEOTIDE SEQUENCE [LARGE SCALE GENOMIC DNA]</scope>
</reference>
<comment type="caution">
    <text evidence="1">The sequence shown here is derived from an EMBL/GenBank/DDBJ whole genome shotgun (WGS) entry which is preliminary data.</text>
</comment>
<keyword evidence="2" id="KW-1185">Reference proteome</keyword>
<evidence type="ECO:0000313" key="2">
    <source>
        <dbReference type="Proteomes" id="UP000499080"/>
    </source>
</evidence>
<organism evidence="1 2">
    <name type="scientific">Araneus ventricosus</name>
    <name type="common">Orbweaver spider</name>
    <name type="synonym">Epeira ventricosa</name>
    <dbReference type="NCBI Taxonomy" id="182803"/>
    <lineage>
        <taxon>Eukaryota</taxon>
        <taxon>Metazoa</taxon>
        <taxon>Ecdysozoa</taxon>
        <taxon>Arthropoda</taxon>
        <taxon>Chelicerata</taxon>
        <taxon>Arachnida</taxon>
        <taxon>Araneae</taxon>
        <taxon>Araneomorphae</taxon>
        <taxon>Entelegynae</taxon>
        <taxon>Araneoidea</taxon>
        <taxon>Araneidae</taxon>
        <taxon>Araneus</taxon>
    </lineage>
</organism>
<accession>A0A4Y2IZ23</accession>
<dbReference type="Proteomes" id="UP000499080">
    <property type="component" value="Unassembled WGS sequence"/>
</dbReference>
<protein>
    <submittedName>
        <fullName evidence="1">Uncharacterized protein</fullName>
    </submittedName>
</protein>
<sequence>MEISFSYADIPFISNTREIDTDLVILNRSQMRRRHLSWHPLSKLLHHTKGKTFGHDIKFNVLWSHIQVGSSVETGLESGTLRPQTEPYH</sequence>
<evidence type="ECO:0000313" key="1">
    <source>
        <dbReference type="EMBL" id="GBM82509.1"/>
    </source>
</evidence>
<dbReference type="EMBL" id="BGPR01003015">
    <property type="protein sequence ID" value="GBM82509.1"/>
    <property type="molecule type" value="Genomic_DNA"/>
</dbReference>